<dbReference type="Proteomes" id="UP000182459">
    <property type="component" value="Chromosome"/>
</dbReference>
<organism evidence="1 2">
    <name type="scientific">Francisella hispaniensis FSC454</name>
    <dbReference type="NCBI Taxonomy" id="1088883"/>
    <lineage>
        <taxon>Bacteria</taxon>
        <taxon>Pseudomonadati</taxon>
        <taxon>Pseudomonadota</taxon>
        <taxon>Gammaproteobacteria</taxon>
        <taxon>Thiotrichales</taxon>
        <taxon>Francisellaceae</taxon>
        <taxon>Francisella</taxon>
    </lineage>
</organism>
<evidence type="ECO:0000313" key="2">
    <source>
        <dbReference type="Proteomes" id="UP000182459"/>
    </source>
</evidence>
<protein>
    <submittedName>
        <fullName evidence="1">Uncharacterized protein</fullName>
    </submittedName>
</protein>
<dbReference type="KEGG" id="fhi:FSC454_05875"/>
<accession>A0AAC9J6J3</accession>
<gene>
    <name evidence="1" type="ORF">FSC454_05875</name>
</gene>
<reference evidence="1 2" key="1">
    <citation type="submission" date="2016-11" db="EMBL/GenBank/DDBJ databases">
        <authorList>
            <person name="Hagglund E."/>
            <person name="Bystrom M."/>
            <person name="Naslund J."/>
            <person name="Stenberg P."/>
            <person name="Sjodin A."/>
        </authorList>
    </citation>
    <scope>NUCLEOTIDE SEQUENCE [LARGE SCALE GENOMIC DNA]</scope>
    <source>
        <strain evidence="1 2">CCUG 58020</strain>
    </source>
</reference>
<name>A0AAC9J6J3_9GAMM</name>
<dbReference type="EMBL" id="CP018093">
    <property type="protein sequence ID" value="APD50673.1"/>
    <property type="molecule type" value="Genomic_DNA"/>
</dbReference>
<proteinExistence type="predicted"/>
<keyword evidence="2" id="KW-1185">Reference proteome</keyword>
<evidence type="ECO:0000313" key="1">
    <source>
        <dbReference type="EMBL" id="APD50673.1"/>
    </source>
</evidence>
<dbReference type="AlphaFoldDB" id="A0AAC9J6J3"/>
<dbReference type="RefSeq" id="WP_066047307.1">
    <property type="nucleotide sequence ID" value="NZ_CP018093.1"/>
</dbReference>
<sequence>MCPSKEITTIKSNLDCKKEFNIRVWHKPVLLIIRKPRATRGFELLGKLYQEPEEVYWDPDGRYGVS</sequence>